<feature type="transmembrane region" description="Helical" evidence="7">
    <location>
        <begin position="220"/>
        <end position="241"/>
    </location>
</feature>
<dbReference type="Pfam" id="PF00950">
    <property type="entry name" value="ABC-3"/>
    <property type="match status" value="1"/>
</dbReference>
<evidence type="ECO:0000256" key="1">
    <source>
        <dbReference type="ARBA" id="ARBA00004141"/>
    </source>
</evidence>
<protein>
    <submittedName>
        <fullName evidence="8">ABC transporter permease</fullName>
    </submittedName>
</protein>
<feature type="transmembrane region" description="Helical" evidence="7">
    <location>
        <begin position="137"/>
        <end position="155"/>
    </location>
</feature>
<feature type="transmembrane region" description="Helical" evidence="7">
    <location>
        <begin position="57"/>
        <end position="83"/>
    </location>
</feature>
<feature type="transmembrane region" description="Helical" evidence="7">
    <location>
        <begin position="247"/>
        <end position="267"/>
    </location>
</feature>
<dbReference type="AlphaFoldDB" id="A0A433VMW5"/>
<dbReference type="CDD" id="cd06550">
    <property type="entry name" value="TM_ABC_iron-siderophores_like"/>
    <property type="match status" value="1"/>
</dbReference>
<evidence type="ECO:0000313" key="8">
    <source>
        <dbReference type="EMBL" id="RUT07382.1"/>
    </source>
</evidence>
<dbReference type="SUPFAM" id="SSF81345">
    <property type="entry name" value="ABC transporter involved in vitamin B12 uptake, BtuC"/>
    <property type="match status" value="1"/>
</dbReference>
<feature type="transmembrane region" description="Helical" evidence="7">
    <location>
        <begin position="95"/>
        <end position="116"/>
    </location>
</feature>
<proteinExistence type="inferred from homology"/>
<reference evidence="8" key="1">
    <citation type="submission" date="2018-12" db="EMBL/GenBank/DDBJ databases">
        <authorList>
            <person name="Will S."/>
            <person name="Neumann-Schaal M."/>
            <person name="Henke P."/>
        </authorList>
    </citation>
    <scope>NUCLEOTIDE SEQUENCE</scope>
    <source>
        <strain evidence="8">PCC 7102</strain>
    </source>
</reference>
<evidence type="ECO:0000256" key="3">
    <source>
        <dbReference type="ARBA" id="ARBA00022692"/>
    </source>
</evidence>
<organism evidence="8 9">
    <name type="scientific">Dulcicalothrix desertica PCC 7102</name>
    <dbReference type="NCBI Taxonomy" id="232991"/>
    <lineage>
        <taxon>Bacteria</taxon>
        <taxon>Bacillati</taxon>
        <taxon>Cyanobacteriota</taxon>
        <taxon>Cyanophyceae</taxon>
        <taxon>Nostocales</taxon>
        <taxon>Calotrichaceae</taxon>
        <taxon>Dulcicalothrix</taxon>
    </lineage>
</organism>
<dbReference type="RefSeq" id="WP_127081195.1">
    <property type="nucleotide sequence ID" value="NZ_RSCL01000005.1"/>
</dbReference>
<dbReference type="Gene3D" id="1.10.3470.10">
    <property type="entry name" value="ABC transporter involved in vitamin B12 uptake, BtuC"/>
    <property type="match status" value="1"/>
</dbReference>
<dbReference type="EMBL" id="RSCL01000005">
    <property type="protein sequence ID" value="RUT07382.1"/>
    <property type="molecule type" value="Genomic_DNA"/>
</dbReference>
<dbReference type="GO" id="GO:0055085">
    <property type="term" value="P:transmembrane transport"/>
    <property type="evidence" value="ECO:0007669"/>
    <property type="project" value="InterPro"/>
</dbReference>
<evidence type="ECO:0000256" key="6">
    <source>
        <dbReference type="RuleBase" id="RU003943"/>
    </source>
</evidence>
<keyword evidence="3 6" id="KW-0812">Transmembrane</keyword>
<dbReference type="InterPro" id="IPR001626">
    <property type="entry name" value="ABC_TroCD"/>
</dbReference>
<evidence type="ECO:0000256" key="2">
    <source>
        <dbReference type="ARBA" id="ARBA00008034"/>
    </source>
</evidence>
<keyword evidence="5 7" id="KW-0472">Membrane</keyword>
<dbReference type="GO" id="GO:0010043">
    <property type="term" value="P:response to zinc ion"/>
    <property type="evidence" value="ECO:0007669"/>
    <property type="project" value="TreeGrafter"/>
</dbReference>
<keyword evidence="4 7" id="KW-1133">Transmembrane helix</keyword>
<dbReference type="PANTHER" id="PTHR30477:SF13">
    <property type="entry name" value="IRON TRANSPORT SYSTEM MEMBRANE PROTEIN HI_0360-RELATED"/>
    <property type="match status" value="1"/>
</dbReference>
<feature type="transmembrane region" description="Helical" evidence="7">
    <location>
        <begin position="13"/>
        <end position="37"/>
    </location>
</feature>
<name>A0A433VMW5_9CYAN</name>
<dbReference type="GO" id="GO:0071281">
    <property type="term" value="P:cellular response to iron ion"/>
    <property type="evidence" value="ECO:0007669"/>
    <property type="project" value="UniProtKB-ARBA"/>
</dbReference>
<sequence>MLNWFLEPLRSEFMVNAIIVGILMGILCAVVGSYMIVQQMGMMSHAISHSILPGLPIAYVMGVSLSLGAFIAGVISALGLAWIESQSRLKLDTAMAIILSIFTALGVTLLKVLPGANKLDLMDILFGNILGVNEDDMKMTLITTLIVLALVVLFFKELLYYTFDPLGAQADGMPVHFYYLGLVVAMTIAVVVSLQTVGAALVIAMLIGPPSTAYLLVRKLHIMMVLGSIIGVLSSVLGMYLSYHLDAPSGATIVLVTGSFFILAFLFSPSQGLLTRPELKESVSNIFPKNLKL</sequence>
<dbReference type="PANTHER" id="PTHR30477">
    <property type="entry name" value="ABC-TRANSPORTER METAL-BINDING PROTEIN"/>
    <property type="match status" value="1"/>
</dbReference>
<comment type="caution">
    <text evidence="8">The sequence shown here is derived from an EMBL/GenBank/DDBJ whole genome shotgun (WGS) entry which is preliminary data.</text>
</comment>
<accession>A0A433VMW5</accession>
<comment type="similarity">
    <text evidence="2 6">Belongs to the ABC-3 integral membrane protein family.</text>
</comment>
<comment type="subcellular location">
    <subcellularLocation>
        <location evidence="6">Cell membrane</location>
        <topology evidence="6">Multi-pass membrane protein</topology>
    </subcellularLocation>
    <subcellularLocation>
        <location evidence="1">Membrane</location>
        <topology evidence="1">Multi-pass membrane protein</topology>
    </subcellularLocation>
</comment>
<dbReference type="OrthoDB" id="9788905at2"/>
<keyword evidence="9" id="KW-1185">Reference proteome</keyword>
<gene>
    <name evidence="8" type="ORF">DSM106972_026430</name>
</gene>
<dbReference type="GO" id="GO:0043190">
    <property type="term" value="C:ATP-binding cassette (ABC) transporter complex"/>
    <property type="evidence" value="ECO:0007669"/>
    <property type="project" value="InterPro"/>
</dbReference>
<dbReference type="FunFam" id="1.10.3470.10:FF:000003">
    <property type="entry name" value="Iron ABC transporter permease SitD"/>
    <property type="match status" value="1"/>
</dbReference>
<evidence type="ECO:0000313" key="9">
    <source>
        <dbReference type="Proteomes" id="UP000271624"/>
    </source>
</evidence>
<reference evidence="8" key="2">
    <citation type="journal article" date="2019" name="Genome Biol. Evol.">
        <title>Day and night: Metabolic profiles and evolutionary relationships of six axenic non-marine cyanobacteria.</title>
        <authorList>
            <person name="Will S.E."/>
            <person name="Henke P."/>
            <person name="Boedeker C."/>
            <person name="Huang S."/>
            <person name="Brinkmann H."/>
            <person name="Rohde M."/>
            <person name="Jarek M."/>
            <person name="Friedl T."/>
            <person name="Seufert S."/>
            <person name="Schumacher M."/>
            <person name="Overmann J."/>
            <person name="Neumann-Schaal M."/>
            <person name="Petersen J."/>
        </authorList>
    </citation>
    <scope>NUCLEOTIDE SEQUENCE [LARGE SCALE GENOMIC DNA]</scope>
    <source>
        <strain evidence="8">PCC 7102</strain>
    </source>
</reference>
<keyword evidence="6" id="KW-0813">Transport</keyword>
<evidence type="ECO:0000256" key="4">
    <source>
        <dbReference type="ARBA" id="ARBA00022989"/>
    </source>
</evidence>
<feature type="transmembrane region" description="Helical" evidence="7">
    <location>
        <begin position="175"/>
        <end position="208"/>
    </location>
</feature>
<dbReference type="Proteomes" id="UP000271624">
    <property type="component" value="Unassembled WGS sequence"/>
</dbReference>
<dbReference type="InterPro" id="IPR037294">
    <property type="entry name" value="ABC_BtuC-like"/>
</dbReference>
<evidence type="ECO:0000256" key="7">
    <source>
        <dbReference type="SAM" id="Phobius"/>
    </source>
</evidence>
<evidence type="ECO:0000256" key="5">
    <source>
        <dbReference type="ARBA" id="ARBA00023136"/>
    </source>
</evidence>